<dbReference type="Gene3D" id="3.30.40.10">
    <property type="entry name" value="Zinc/RING finger domain, C3HC4 (zinc finger)"/>
    <property type="match status" value="1"/>
</dbReference>
<proteinExistence type="predicted"/>
<dbReference type="GO" id="GO:0008270">
    <property type="term" value="F:zinc ion binding"/>
    <property type="evidence" value="ECO:0007669"/>
    <property type="project" value="UniProtKB-KW"/>
</dbReference>
<dbReference type="PROSITE" id="PS50089">
    <property type="entry name" value="ZF_RING_2"/>
    <property type="match status" value="1"/>
</dbReference>
<dbReference type="AlphaFoldDB" id="A0A2K3DSD4"/>
<protein>
    <recommendedName>
        <fullName evidence="2">RING-type domain-containing protein</fullName>
    </recommendedName>
</protein>
<dbReference type="SUPFAM" id="SSF57850">
    <property type="entry name" value="RING/U-box"/>
    <property type="match status" value="1"/>
</dbReference>
<dbReference type="InterPro" id="IPR001841">
    <property type="entry name" value="Znf_RING"/>
</dbReference>
<dbReference type="InParanoid" id="A0A2K3DSD4"/>
<dbReference type="KEGG" id="cre:CHLRE_05g242859v5"/>
<dbReference type="Gramene" id="PNW83454">
    <property type="protein sequence ID" value="PNW83454"/>
    <property type="gene ID" value="CHLRE_05g242859v5"/>
</dbReference>
<feature type="domain" description="RING-type" evidence="2">
    <location>
        <begin position="11"/>
        <end position="54"/>
    </location>
</feature>
<gene>
    <name evidence="3" type="ORF">CHLRE_05g242859v5</name>
</gene>
<evidence type="ECO:0000256" key="1">
    <source>
        <dbReference type="PROSITE-ProRule" id="PRU00175"/>
    </source>
</evidence>
<dbReference type="EMBL" id="CM008966">
    <property type="protein sequence ID" value="PNW83454.1"/>
    <property type="molecule type" value="Genomic_DNA"/>
</dbReference>
<dbReference type="GeneID" id="66053460"/>
<evidence type="ECO:0000313" key="3">
    <source>
        <dbReference type="EMBL" id="PNW83454.1"/>
    </source>
</evidence>
<keyword evidence="1" id="KW-0862">Zinc</keyword>
<keyword evidence="1" id="KW-0863">Zinc-finger</keyword>
<evidence type="ECO:0000313" key="4">
    <source>
        <dbReference type="Proteomes" id="UP000006906"/>
    </source>
</evidence>
<organism evidence="3 4">
    <name type="scientific">Chlamydomonas reinhardtii</name>
    <name type="common">Chlamydomonas smithii</name>
    <dbReference type="NCBI Taxonomy" id="3055"/>
    <lineage>
        <taxon>Eukaryota</taxon>
        <taxon>Viridiplantae</taxon>
        <taxon>Chlorophyta</taxon>
        <taxon>core chlorophytes</taxon>
        <taxon>Chlorophyceae</taxon>
        <taxon>CS clade</taxon>
        <taxon>Chlamydomonadales</taxon>
        <taxon>Chlamydomonadaceae</taxon>
        <taxon>Chlamydomonas</taxon>
    </lineage>
</organism>
<keyword evidence="4" id="KW-1185">Reference proteome</keyword>
<reference evidence="3 4" key="1">
    <citation type="journal article" date="2007" name="Science">
        <title>The Chlamydomonas genome reveals the evolution of key animal and plant functions.</title>
        <authorList>
            <person name="Merchant S.S."/>
            <person name="Prochnik S.E."/>
            <person name="Vallon O."/>
            <person name="Harris E.H."/>
            <person name="Karpowicz S.J."/>
            <person name="Witman G.B."/>
            <person name="Terry A."/>
            <person name="Salamov A."/>
            <person name="Fritz-Laylin L.K."/>
            <person name="Marechal-Drouard L."/>
            <person name="Marshall W.F."/>
            <person name="Qu L.H."/>
            <person name="Nelson D.R."/>
            <person name="Sanderfoot A.A."/>
            <person name="Spalding M.H."/>
            <person name="Kapitonov V.V."/>
            <person name="Ren Q."/>
            <person name="Ferris P."/>
            <person name="Lindquist E."/>
            <person name="Shapiro H."/>
            <person name="Lucas S.M."/>
            <person name="Grimwood J."/>
            <person name="Schmutz J."/>
            <person name="Cardol P."/>
            <person name="Cerutti H."/>
            <person name="Chanfreau G."/>
            <person name="Chen C.L."/>
            <person name="Cognat V."/>
            <person name="Croft M.T."/>
            <person name="Dent R."/>
            <person name="Dutcher S."/>
            <person name="Fernandez E."/>
            <person name="Fukuzawa H."/>
            <person name="Gonzalez-Ballester D."/>
            <person name="Gonzalez-Halphen D."/>
            <person name="Hallmann A."/>
            <person name="Hanikenne M."/>
            <person name="Hippler M."/>
            <person name="Inwood W."/>
            <person name="Jabbari K."/>
            <person name="Kalanon M."/>
            <person name="Kuras R."/>
            <person name="Lefebvre P.A."/>
            <person name="Lemaire S.D."/>
            <person name="Lobanov A.V."/>
            <person name="Lohr M."/>
            <person name="Manuell A."/>
            <person name="Meier I."/>
            <person name="Mets L."/>
            <person name="Mittag M."/>
            <person name="Mittelmeier T."/>
            <person name="Moroney J.V."/>
            <person name="Moseley J."/>
            <person name="Napoli C."/>
            <person name="Nedelcu A.M."/>
            <person name="Niyogi K."/>
            <person name="Novoselov S.V."/>
            <person name="Paulsen I.T."/>
            <person name="Pazour G."/>
            <person name="Purton S."/>
            <person name="Ral J.P."/>
            <person name="Riano-Pachon D.M."/>
            <person name="Riekhof W."/>
            <person name="Rymarquis L."/>
            <person name="Schroda M."/>
            <person name="Stern D."/>
            <person name="Umen J."/>
            <person name="Willows R."/>
            <person name="Wilson N."/>
            <person name="Zimmer S.L."/>
            <person name="Allmer J."/>
            <person name="Balk J."/>
            <person name="Bisova K."/>
            <person name="Chen C.J."/>
            <person name="Elias M."/>
            <person name="Gendler K."/>
            <person name="Hauser C."/>
            <person name="Lamb M.R."/>
            <person name="Ledford H."/>
            <person name="Long J.C."/>
            <person name="Minagawa J."/>
            <person name="Page M.D."/>
            <person name="Pan J."/>
            <person name="Pootakham W."/>
            <person name="Roje S."/>
            <person name="Rose A."/>
            <person name="Stahlberg E."/>
            <person name="Terauchi A.M."/>
            <person name="Yang P."/>
            <person name="Ball S."/>
            <person name="Bowler C."/>
            <person name="Dieckmann C.L."/>
            <person name="Gladyshev V.N."/>
            <person name="Green P."/>
            <person name="Jorgensen R."/>
            <person name="Mayfield S."/>
            <person name="Mueller-Roeber B."/>
            <person name="Rajamani S."/>
            <person name="Sayre R.T."/>
            <person name="Brokstein P."/>
            <person name="Dubchak I."/>
            <person name="Goodstein D."/>
            <person name="Hornick L."/>
            <person name="Huang Y.W."/>
            <person name="Jhaveri J."/>
            <person name="Luo Y."/>
            <person name="Martinez D."/>
            <person name="Ngau W.C."/>
            <person name="Otillar B."/>
            <person name="Poliakov A."/>
            <person name="Porter A."/>
            <person name="Szajkowski L."/>
            <person name="Werner G."/>
            <person name="Zhou K."/>
            <person name="Grigoriev I.V."/>
            <person name="Rokhsar D.S."/>
            <person name="Grossman A.R."/>
        </authorList>
    </citation>
    <scope>NUCLEOTIDE SEQUENCE [LARGE SCALE GENOMIC DNA]</scope>
    <source>
        <strain evidence="4">CC-503</strain>
    </source>
</reference>
<dbReference type="RefSeq" id="XP_042924713.1">
    <property type="nucleotide sequence ID" value="XM_043062437.1"/>
</dbReference>
<keyword evidence="1" id="KW-0479">Metal-binding</keyword>
<accession>A0A2K3DSD4</accession>
<sequence>MVEESVKGKACMICLEVMPESDRWAVKHVSTDDAHFGVHRDCARSLGGRCPACREPTSELIDMCEVTRVYVVSDDAD</sequence>
<name>A0A2K3DSD4_CHLRE</name>
<dbReference type="OrthoDB" id="532370at2759"/>
<dbReference type="InterPro" id="IPR013083">
    <property type="entry name" value="Znf_RING/FYVE/PHD"/>
</dbReference>
<dbReference type="Proteomes" id="UP000006906">
    <property type="component" value="Chromosome 5"/>
</dbReference>
<evidence type="ECO:0000259" key="2">
    <source>
        <dbReference type="PROSITE" id="PS50089"/>
    </source>
</evidence>